<reference evidence="2" key="1">
    <citation type="submission" date="2018-05" db="EMBL/GenBank/DDBJ databases">
        <title>Draft genome of Mucuna pruriens seed.</title>
        <authorList>
            <person name="Nnadi N.E."/>
            <person name="Vos R."/>
            <person name="Hasami M.H."/>
            <person name="Devisetty U.K."/>
            <person name="Aguiy J.C."/>
        </authorList>
    </citation>
    <scope>NUCLEOTIDE SEQUENCE [LARGE SCALE GENOMIC DNA]</scope>
    <source>
        <strain evidence="2">JCA_2017</strain>
    </source>
</reference>
<comment type="caution">
    <text evidence="2">The sequence shown here is derived from an EMBL/GenBank/DDBJ whole genome shotgun (WGS) entry which is preliminary data.</text>
</comment>
<dbReference type="OrthoDB" id="778454at2759"/>
<dbReference type="AlphaFoldDB" id="A0A371HQN0"/>
<evidence type="ECO:0000313" key="2">
    <source>
        <dbReference type="EMBL" id="RDY05093.1"/>
    </source>
</evidence>
<proteinExistence type="predicted"/>
<accession>A0A371HQN0</accession>
<feature type="compositionally biased region" description="Polar residues" evidence="1">
    <location>
        <begin position="1"/>
        <end position="19"/>
    </location>
</feature>
<name>A0A371HQN0_MUCPR</name>
<gene>
    <name evidence="2" type="ORF">CR513_11106</name>
</gene>
<protein>
    <submittedName>
        <fullName evidence="2">Uncharacterized protein</fullName>
    </submittedName>
</protein>
<dbReference type="Proteomes" id="UP000257109">
    <property type="component" value="Unassembled WGS sequence"/>
</dbReference>
<evidence type="ECO:0000313" key="3">
    <source>
        <dbReference type="Proteomes" id="UP000257109"/>
    </source>
</evidence>
<organism evidence="2 3">
    <name type="scientific">Mucuna pruriens</name>
    <name type="common">Velvet bean</name>
    <name type="synonym">Dolichos pruriens</name>
    <dbReference type="NCBI Taxonomy" id="157652"/>
    <lineage>
        <taxon>Eukaryota</taxon>
        <taxon>Viridiplantae</taxon>
        <taxon>Streptophyta</taxon>
        <taxon>Embryophyta</taxon>
        <taxon>Tracheophyta</taxon>
        <taxon>Spermatophyta</taxon>
        <taxon>Magnoliopsida</taxon>
        <taxon>eudicotyledons</taxon>
        <taxon>Gunneridae</taxon>
        <taxon>Pentapetalae</taxon>
        <taxon>rosids</taxon>
        <taxon>fabids</taxon>
        <taxon>Fabales</taxon>
        <taxon>Fabaceae</taxon>
        <taxon>Papilionoideae</taxon>
        <taxon>50 kb inversion clade</taxon>
        <taxon>NPAAA clade</taxon>
        <taxon>indigoferoid/millettioid clade</taxon>
        <taxon>Phaseoleae</taxon>
        <taxon>Mucuna</taxon>
    </lineage>
</organism>
<sequence>MPQQDKTVTMSFPTRTLSTRKPESDEELLRMFQKRKKMKGGVEVGGIMSALTRNEDFTVGAQQALPKKC</sequence>
<dbReference type="EMBL" id="QJKJ01001947">
    <property type="protein sequence ID" value="RDY05093.1"/>
    <property type="molecule type" value="Genomic_DNA"/>
</dbReference>
<feature type="non-terminal residue" evidence="2">
    <location>
        <position position="1"/>
    </location>
</feature>
<evidence type="ECO:0000256" key="1">
    <source>
        <dbReference type="SAM" id="MobiDB-lite"/>
    </source>
</evidence>
<keyword evidence="3" id="KW-1185">Reference proteome</keyword>
<feature type="region of interest" description="Disordered" evidence="1">
    <location>
        <begin position="1"/>
        <end position="25"/>
    </location>
</feature>